<protein>
    <submittedName>
        <fullName evidence="1">Uncharacterized protein</fullName>
    </submittedName>
</protein>
<proteinExistence type="predicted"/>
<evidence type="ECO:0000313" key="1">
    <source>
        <dbReference type="EMBL" id="GBN28730.1"/>
    </source>
</evidence>
<dbReference type="AlphaFoldDB" id="A0A4Y2MQU9"/>
<dbReference type="EMBL" id="BGPR01007684">
    <property type="protein sequence ID" value="GBN28730.1"/>
    <property type="molecule type" value="Genomic_DNA"/>
</dbReference>
<organism evidence="1 2">
    <name type="scientific">Araneus ventricosus</name>
    <name type="common">Orbweaver spider</name>
    <name type="synonym">Epeira ventricosa</name>
    <dbReference type="NCBI Taxonomy" id="182803"/>
    <lineage>
        <taxon>Eukaryota</taxon>
        <taxon>Metazoa</taxon>
        <taxon>Ecdysozoa</taxon>
        <taxon>Arthropoda</taxon>
        <taxon>Chelicerata</taxon>
        <taxon>Arachnida</taxon>
        <taxon>Araneae</taxon>
        <taxon>Araneomorphae</taxon>
        <taxon>Entelegynae</taxon>
        <taxon>Araneoidea</taxon>
        <taxon>Araneidae</taxon>
        <taxon>Araneus</taxon>
    </lineage>
</organism>
<sequence>MEILPWTAQLGETLKTSFVIKQELPRLNTRRHTGSYEKPAPKTDIRRCAAHETTLRFTGVRSVRWALRATPPLLDPPGKREPAYLSGCFSSVNSRRVICKEKQFSWRNPVQNENRSNSEKHQSTESMRCAKSDFALVVMISELLTVTVLQEQFLSNHHNKVRRIAMLSSKLEGEGF</sequence>
<evidence type="ECO:0000313" key="2">
    <source>
        <dbReference type="Proteomes" id="UP000499080"/>
    </source>
</evidence>
<gene>
    <name evidence="1" type="ORF">AVEN_190730_1</name>
</gene>
<name>A0A4Y2MQU9_ARAVE</name>
<comment type="caution">
    <text evidence="1">The sequence shown here is derived from an EMBL/GenBank/DDBJ whole genome shotgun (WGS) entry which is preliminary data.</text>
</comment>
<dbReference type="Proteomes" id="UP000499080">
    <property type="component" value="Unassembled WGS sequence"/>
</dbReference>
<reference evidence="1 2" key="1">
    <citation type="journal article" date="2019" name="Sci. Rep.">
        <title>Orb-weaving spider Araneus ventricosus genome elucidates the spidroin gene catalogue.</title>
        <authorList>
            <person name="Kono N."/>
            <person name="Nakamura H."/>
            <person name="Ohtoshi R."/>
            <person name="Moran D.A.P."/>
            <person name="Shinohara A."/>
            <person name="Yoshida Y."/>
            <person name="Fujiwara M."/>
            <person name="Mori M."/>
            <person name="Tomita M."/>
            <person name="Arakawa K."/>
        </authorList>
    </citation>
    <scope>NUCLEOTIDE SEQUENCE [LARGE SCALE GENOMIC DNA]</scope>
</reference>
<keyword evidence="2" id="KW-1185">Reference proteome</keyword>
<accession>A0A4Y2MQU9</accession>